<organism evidence="2">
    <name type="scientific">marine sediment metagenome</name>
    <dbReference type="NCBI Taxonomy" id="412755"/>
    <lineage>
        <taxon>unclassified sequences</taxon>
        <taxon>metagenomes</taxon>
        <taxon>ecological metagenomes</taxon>
    </lineage>
</organism>
<name>X1IDJ8_9ZZZZ</name>
<dbReference type="InterPro" id="IPR006944">
    <property type="entry name" value="Phage/GTA_portal"/>
</dbReference>
<dbReference type="Pfam" id="PF04860">
    <property type="entry name" value="Phage_portal"/>
    <property type="match status" value="1"/>
</dbReference>
<comment type="caution">
    <text evidence="2">The sequence shown here is derived from an EMBL/GenBank/DDBJ whole genome shotgun (WGS) entry which is preliminary data.</text>
</comment>
<dbReference type="AlphaFoldDB" id="X1IDJ8"/>
<sequence>MFENVRKRIALAVLPGSVKKDALTPFQVLATQTAGQPVYTDMTIRKATREGYKISVSVYRAIRVIVQAASAIPWIVLDDKGELIEGHDFTKAWAKPNLEFSGQDNMEFIIAHQLLGGNALIQPIIIRGRPREFWIVMPDLVRPVPSDVPGEWLKGWEVTSMDGKIQLVPPSQFVHFMMVDPGNPYWGIGPLIAAARTVDTDNEAQDTQKVSMQNRATPDGVFDFR</sequence>
<evidence type="ECO:0000256" key="1">
    <source>
        <dbReference type="SAM" id="MobiDB-lite"/>
    </source>
</evidence>
<reference evidence="2" key="1">
    <citation type="journal article" date="2014" name="Front. Microbiol.">
        <title>High frequency of phylogenetically diverse reductive dehalogenase-homologous genes in deep subseafloor sedimentary metagenomes.</title>
        <authorList>
            <person name="Kawai M."/>
            <person name="Futagami T."/>
            <person name="Toyoda A."/>
            <person name="Takaki Y."/>
            <person name="Nishi S."/>
            <person name="Hori S."/>
            <person name="Arai W."/>
            <person name="Tsubouchi T."/>
            <person name="Morono Y."/>
            <person name="Uchiyama I."/>
            <person name="Ito T."/>
            <person name="Fujiyama A."/>
            <person name="Inagaki F."/>
            <person name="Takami H."/>
        </authorList>
    </citation>
    <scope>NUCLEOTIDE SEQUENCE</scope>
    <source>
        <strain evidence="2">Expedition CK06-06</strain>
    </source>
</reference>
<protein>
    <recommendedName>
        <fullName evidence="3">Phage portal protein</fullName>
    </recommendedName>
</protein>
<feature type="compositionally biased region" description="Polar residues" evidence="1">
    <location>
        <begin position="205"/>
        <end position="216"/>
    </location>
</feature>
<feature type="non-terminal residue" evidence="2">
    <location>
        <position position="225"/>
    </location>
</feature>
<dbReference type="EMBL" id="BARU01036681">
    <property type="protein sequence ID" value="GAH79772.1"/>
    <property type="molecule type" value="Genomic_DNA"/>
</dbReference>
<proteinExistence type="predicted"/>
<feature type="region of interest" description="Disordered" evidence="1">
    <location>
        <begin position="204"/>
        <end position="225"/>
    </location>
</feature>
<evidence type="ECO:0000313" key="2">
    <source>
        <dbReference type="EMBL" id="GAH79772.1"/>
    </source>
</evidence>
<accession>X1IDJ8</accession>
<evidence type="ECO:0008006" key="3">
    <source>
        <dbReference type="Google" id="ProtNLM"/>
    </source>
</evidence>
<gene>
    <name evidence="2" type="ORF">S03H2_57239</name>
</gene>